<dbReference type="Proteomes" id="UP000018144">
    <property type="component" value="Unassembled WGS sequence"/>
</dbReference>
<accession>U4LRC7</accession>
<reference evidence="2 3" key="1">
    <citation type="journal article" date="2013" name="PLoS Genet.">
        <title>The genome and development-dependent transcriptomes of Pyronema confluens: a window into fungal evolution.</title>
        <authorList>
            <person name="Traeger S."/>
            <person name="Altegoer F."/>
            <person name="Freitag M."/>
            <person name="Gabaldon T."/>
            <person name="Kempken F."/>
            <person name="Kumar A."/>
            <person name="Marcet-Houben M."/>
            <person name="Poggeler S."/>
            <person name="Stajich J.E."/>
            <person name="Nowrousian M."/>
        </authorList>
    </citation>
    <scope>NUCLEOTIDE SEQUENCE [LARGE SCALE GENOMIC DNA]</scope>
    <source>
        <strain evidence="3">CBS 100304</strain>
        <tissue evidence="2">Vegetative mycelium</tissue>
    </source>
</reference>
<sequence>MMDSNVNSFSVGRSSGEVRL</sequence>
<feature type="compositionally biased region" description="Polar residues" evidence="1">
    <location>
        <begin position="1"/>
        <end position="13"/>
    </location>
</feature>
<protein>
    <submittedName>
        <fullName evidence="2">Uncharacterized protein</fullName>
    </submittedName>
</protein>
<organism evidence="2 3">
    <name type="scientific">Pyronema omphalodes (strain CBS 100304)</name>
    <name type="common">Pyronema confluens</name>
    <dbReference type="NCBI Taxonomy" id="1076935"/>
    <lineage>
        <taxon>Eukaryota</taxon>
        <taxon>Fungi</taxon>
        <taxon>Dikarya</taxon>
        <taxon>Ascomycota</taxon>
        <taxon>Pezizomycotina</taxon>
        <taxon>Pezizomycetes</taxon>
        <taxon>Pezizales</taxon>
        <taxon>Pyronemataceae</taxon>
        <taxon>Pyronema</taxon>
    </lineage>
</organism>
<keyword evidence="3" id="KW-1185">Reference proteome</keyword>
<dbReference type="AlphaFoldDB" id="U4LRC7"/>
<proteinExistence type="predicted"/>
<name>U4LRC7_PYROM</name>
<dbReference type="EMBL" id="HF935391">
    <property type="protein sequence ID" value="CCX29831.1"/>
    <property type="molecule type" value="Genomic_DNA"/>
</dbReference>
<gene>
    <name evidence="2" type="ORF">PCON_07628</name>
</gene>
<evidence type="ECO:0000313" key="3">
    <source>
        <dbReference type="Proteomes" id="UP000018144"/>
    </source>
</evidence>
<evidence type="ECO:0000256" key="1">
    <source>
        <dbReference type="SAM" id="MobiDB-lite"/>
    </source>
</evidence>
<evidence type="ECO:0000313" key="2">
    <source>
        <dbReference type="EMBL" id="CCX29831.1"/>
    </source>
</evidence>
<feature type="region of interest" description="Disordered" evidence="1">
    <location>
        <begin position="1"/>
        <end position="20"/>
    </location>
</feature>